<dbReference type="InterPro" id="IPR043754">
    <property type="entry name" value="DUF5700"/>
</dbReference>
<dbReference type="RefSeq" id="WP_154374387.1">
    <property type="nucleotide sequence ID" value="NZ_WKJK01000003.1"/>
</dbReference>
<name>A0A6I2KUJ9_9BURK</name>
<dbReference type="Proteomes" id="UP000433309">
    <property type="component" value="Unassembled WGS sequence"/>
</dbReference>
<keyword evidence="1" id="KW-0732">Signal</keyword>
<dbReference type="Pfam" id="PF18958">
    <property type="entry name" value="DUF5700"/>
    <property type="match status" value="1"/>
</dbReference>
<proteinExistence type="predicted"/>
<keyword evidence="3" id="KW-1185">Reference proteome</keyword>
<dbReference type="AlphaFoldDB" id="A0A6I2KUJ9"/>
<comment type="caution">
    <text evidence="2">The sequence shown here is derived from an EMBL/GenBank/DDBJ whole genome shotgun (WGS) entry which is preliminary data.</text>
</comment>
<sequence length="344" mass="38523">MKLSAVFAALALLCAAPSHADQLRFEFDFETAKTVSTAISSGNFDQAAALCEQSDGKAMIRKMQLKDCDGLTQWLKKLRNSQKVVRAATTVAAELSQPGYGRYAPLAAEVRRQIKEYVPTDFGANIRVHFIFGSTSGGFAFDDVRDDVYVDLLYSEAASTQELAEMVAHELFHAVQFHVMRAENLPRQRGAAASTGPVWLNHLLVHLEQEGTAELFTHPLAERPVTPYSNRRYLGIARNANRIGDVVTMFETLGWRMRLAPPDNEDAYDRIYGLMFTTDFDETAYDLGWLMATTIIKHDGKAAIFEMLKQPPKNFVLRYQALAKNDDKLPVFSADFLKEVEALQ</sequence>
<feature type="chain" id="PRO_5026228408" description="DUF2268 domain-containing protein" evidence="1">
    <location>
        <begin position="21"/>
        <end position="344"/>
    </location>
</feature>
<feature type="signal peptide" evidence="1">
    <location>
        <begin position="1"/>
        <end position="20"/>
    </location>
</feature>
<evidence type="ECO:0008006" key="4">
    <source>
        <dbReference type="Google" id="ProtNLM"/>
    </source>
</evidence>
<protein>
    <recommendedName>
        <fullName evidence="4">DUF2268 domain-containing protein</fullName>
    </recommendedName>
</protein>
<gene>
    <name evidence="2" type="ORF">GJ699_06690</name>
</gene>
<evidence type="ECO:0000313" key="2">
    <source>
        <dbReference type="EMBL" id="MRW89665.1"/>
    </source>
</evidence>
<dbReference type="EMBL" id="WKJK01000003">
    <property type="protein sequence ID" value="MRW89665.1"/>
    <property type="molecule type" value="Genomic_DNA"/>
</dbReference>
<evidence type="ECO:0000256" key="1">
    <source>
        <dbReference type="SAM" id="SignalP"/>
    </source>
</evidence>
<organism evidence="2 3">
    <name type="scientific">Duganella guangzhouensis</name>
    <dbReference type="NCBI Taxonomy" id="2666084"/>
    <lineage>
        <taxon>Bacteria</taxon>
        <taxon>Pseudomonadati</taxon>
        <taxon>Pseudomonadota</taxon>
        <taxon>Betaproteobacteria</taxon>
        <taxon>Burkholderiales</taxon>
        <taxon>Oxalobacteraceae</taxon>
        <taxon>Telluria group</taxon>
        <taxon>Duganella</taxon>
    </lineage>
</organism>
<accession>A0A6I2KUJ9</accession>
<reference evidence="2 3" key="1">
    <citation type="submission" date="2019-11" db="EMBL/GenBank/DDBJ databases">
        <title>Novel species isolated from a subtropical stream in China.</title>
        <authorList>
            <person name="Lu H."/>
        </authorList>
    </citation>
    <scope>NUCLEOTIDE SEQUENCE [LARGE SCALE GENOMIC DNA]</scope>
    <source>
        <strain evidence="2 3">FT80W</strain>
    </source>
</reference>
<evidence type="ECO:0000313" key="3">
    <source>
        <dbReference type="Proteomes" id="UP000433309"/>
    </source>
</evidence>